<dbReference type="Gene3D" id="2.120.10.70">
    <property type="entry name" value="Fucose-specific lectin"/>
    <property type="match status" value="1"/>
</dbReference>
<dbReference type="OrthoDB" id="5426604at2759"/>
<organism evidence="1 2">
    <name type="scientific">Cylindrodendrum hubeiense</name>
    <dbReference type="NCBI Taxonomy" id="595255"/>
    <lineage>
        <taxon>Eukaryota</taxon>
        <taxon>Fungi</taxon>
        <taxon>Dikarya</taxon>
        <taxon>Ascomycota</taxon>
        <taxon>Pezizomycotina</taxon>
        <taxon>Sordariomycetes</taxon>
        <taxon>Hypocreomycetidae</taxon>
        <taxon>Hypocreales</taxon>
        <taxon>Nectriaceae</taxon>
        <taxon>Cylindrodendrum</taxon>
    </lineage>
</organism>
<evidence type="ECO:0008006" key="3">
    <source>
        <dbReference type="Google" id="ProtNLM"/>
    </source>
</evidence>
<dbReference type="EMBL" id="JAANBB010000124">
    <property type="protein sequence ID" value="KAF7549375.1"/>
    <property type="molecule type" value="Genomic_DNA"/>
</dbReference>
<dbReference type="AlphaFoldDB" id="A0A9P5H5D2"/>
<accession>A0A9P5H5D2</accession>
<name>A0A9P5H5D2_9HYPO</name>
<evidence type="ECO:0000313" key="2">
    <source>
        <dbReference type="Proteomes" id="UP000722485"/>
    </source>
</evidence>
<gene>
    <name evidence="1" type="ORF">G7Z17_g6425</name>
</gene>
<comment type="caution">
    <text evidence="1">The sequence shown here is derived from an EMBL/GenBank/DDBJ whole genome shotgun (WGS) entry which is preliminary data.</text>
</comment>
<keyword evidence="2" id="KW-1185">Reference proteome</keyword>
<proteinExistence type="predicted"/>
<sequence>MSFATLWNPLSGDGNSHLLIFYTTSKLNLGIRQWNIDGAGPSWSERQESPIGVIQQGSKLGAIQRQGQICVYGITNVKDSKGDKSCVSLLSPVQLSLGVKATFGRLAAAGDGNEDGWLYFIRDDPPAIYEHRLDSESPSPARIDHDAKLWGENGSVTHLAACYIPSTNSRYVVYQTAACQIILFDVKKKLATIIGHSIFAKGGTPLAIASYVDGAGKVARIIYFVSDGNGALMKARSVDGGDWEISNVADASKPSDNTTLSVSVSETKKHNIIVYSNQPDLQAMEIHIDPWVRVS</sequence>
<evidence type="ECO:0000313" key="1">
    <source>
        <dbReference type="EMBL" id="KAF7549375.1"/>
    </source>
</evidence>
<dbReference type="Proteomes" id="UP000722485">
    <property type="component" value="Unassembled WGS sequence"/>
</dbReference>
<reference evidence="1" key="1">
    <citation type="submission" date="2020-03" db="EMBL/GenBank/DDBJ databases">
        <title>Draft Genome Sequence of Cylindrodendrum hubeiense.</title>
        <authorList>
            <person name="Buettner E."/>
            <person name="Kellner H."/>
        </authorList>
    </citation>
    <scope>NUCLEOTIDE SEQUENCE</scope>
    <source>
        <strain evidence="1">IHI 201604</strain>
    </source>
</reference>
<protein>
    <recommendedName>
        <fullName evidence="3">Fucose-specific lectin</fullName>
    </recommendedName>
</protein>